<dbReference type="Proteomes" id="UP001338125">
    <property type="component" value="Unassembled WGS sequence"/>
</dbReference>
<comment type="caution">
    <text evidence="1">The sequence shown here is derived from an EMBL/GenBank/DDBJ whole genome shotgun (WGS) entry which is preliminary data.</text>
</comment>
<protein>
    <submittedName>
        <fullName evidence="1">Uncharacterized protein</fullName>
    </submittedName>
</protein>
<evidence type="ECO:0000313" key="2">
    <source>
        <dbReference type="Proteomes" id="UP001338125"/>
    </source>
</evidence>
<organism evidence="1 2">
    <name type="scientific">Cladobotryum mycophilum</name>
    <dbReference type="NCBI Taxonomy" id="491253"/>
    <lineage>
        <taxon>Eukaryota</taxon>
        <taxon>Fungi</taxon>
        <taxon>Dikarya</taxon>
        <taxon>Ascomycota</taxon>
        <taxon>Pezizomycotina</taxon>
        <taxon>Sordariomycetes</taxon>
        <taxon>Hypocreomycetidae</taxon>
        <taxon>Hypocreales</taxon>
        <taxon>Hypocreaceae</taxon>
        <taxon>Cladobotryum</taxon>
    </lineage>
</organism>
<proteinExistence type="predicted"/>
<dbReference type="EMBL" id="JAVFKD010000004">
    <property type="protein sequence ID" value="KAK5995095.1"/>
    <property type="molecule type" value="Genomic_DNA"/>
</dbReference>
<reference evidence="1 2" key="1">
    <citation type="submission" date="2024-01" db="EMBL/GenBank/DDBJ databases">
        <title>Complete genome of Cladobotryum mycophilum ATHUM6906.</title>
        <authorList>
            <person name="Christinaki A.C."/>
            <person name="Myridakis A.I."/>
            <person name="Kouvelis V.N."/>
        </authorList>
    </citation>
    <scope>NUCLEOTIDE SEQUENCE [LARGE SCALE GENOMIC DNA]</scope>
    <source>
        <strain evidence="1 2">ATHUM6906</strain>
    </source>
</reference>
<gene>
    <name evidence="1" type="ORF">PT974_03488</name>
</gene>
<keyword evidence="2" id="KW-1185">Reference proteome</keyword>
<evidence type="ECO:0000313" key="1">
    <source>
        <dbReference type="EMBL" id="KAK5995095.1"/>
    </source>
</evidence>
<name>A0ABR0SSF4_9HYPO</name>
<sequence>MKVTSLVEFGIRWNPKYKVSDTAISLQLHTHATLYGNTGEGTSVTLNVCYGAVTGAELFAQLKAPNIFGVNLNRRWSFYKRAFPIVEEQCYDLKQFAPSSCSDY</sequence>
<accession>A0ABR0SSF4</accession>